<keyword evidence="3" id="KW-1185">Reference proteome</keyword>
<accession>F3Z3B4</accession>
<evidence type="ECO:0000259" key="1">
    <source>
        <dbReference type="Pfam" id="PF07238"/>
    </source>
</evidence>
<dbReference type="AlphaFoldDB" id="F3Z3B4"/>
<dbReference type="RefSeq" id="WP_014261090.1">
    <property type="nucleotide sequence ID" value="NC_016629.1"/>
</dbReference>
<dbReference type="Gene3D" id="2.40.10.220">
    <property type="entry name" value="predicted glycosyltransferase like domains"/>
    <property type="match status" value="1"/>
</dbReference>
<dbReference type="EMBL" id="CP003221">
    <property type="protein sequence ID" value="EGJ51454.1"/>
    <property type="molecule type" value="Genomic_DNA"/>
</dbReference>
<dbReference type="InterPro" id="IPR009875">
    <property type="entry name" value="PilZ_domain"/>
</dbReference>
<evidence type="ECO:0000313" key="2">
    <source>
        <dbReference type="EMBL" id="EGJ51454.1"/>
    </source>
</evidence>
<proteinExistence type="predicted"/>
<dbReference type="eggNOG" id="ENOG5033GSS">
    <property type="taxonomic scope" value="Bacteria"/>
</dbReference>
<sequence>MKSVVEEKREYTRLPKSFRVEIRKLAFPLNAHPAQFVESVDISVGGLRVECRGTFEAGDKVQVRIFIPSLNKFHPGFLKVFESATDQSMQAIGEVVRVEGGLRGSMLGIKFVDIDQDDWKALHLKIQSELRK</sequence>
<organism evidence="2 3">
    <name type="scientific">Desulfocurvibacter africanus subsp. africanus str. Walvis Bay</name>
    <dbReference type="NCBI Taxonomy" id="690850"/>
    <lineage>
        <taxon>Bacteria</taxon>
        <taxon>Pseudomonadati</taxon>
        <taxon>Thermodesulfobacteriota</taxon>
        <taxon>Desulfovibrionia</taxon>
        <taxon>Desulfovibrionales</taxon>
        <taxon>Desulfovibrionaceae</taxon>
        <taxon>Desulfocurvibacter</taxon>
    </lineage>
</organism>
<evidence type="ECO:0000313" key="3">
    <source>
        <dbReference type="Proteomes" id="UP000007844"/>
    </source>
</evidence>
<gene>
    <name evidence="2" type="ORF">Desaf_3157</name>
</gene>
<dbReference type="HOGENOM" id="CLU_1892806_0_0_7"/>
<protein>
    <submittedName>
        <fullName evidence="2">Type IV pilus assembly PilZ</fullName>
    </submittedName>
</protein>
<feature type="domain" description="PilZ" evidence="1">
    <location>
        <begin position="8"/>
        <end position="122"/>
    </location>
</feature>
<dbReference type="STRING" id="690850.Desaf_3157"/>
<dbReference type="Pfam" id="PF07238">
    <property type="entry name" value="PilZ"/>
    <property type="match status" value="1"/>
</dbReference>
<dbReference type="KEGG" id="daf:Desaf_3157"/>
<reference evidence="2 3" key="1">
    <citation type="journal article" date="2011" name="J. Bacteriol.">
        <title>Genome sequence of the mercury-methylating and pleomorphic Desulfovibrio africanus Strain Walvis Bay.</title>
        <authorList>
            <person name="Brown S.D."/>
            <person name="Wall J.D."/>
            <person name="Kucken A.M."/>
            <person name="Gilmour C.C."/>
            <person name="Podar M."/>
            <person name="Brandt C.C."/>
            <person name="Teshima H."/>
            <person name="Detter J.C."/>
            <person name="Han C.S."/>
            <person name="Land M.L."/>
            <person name="Lucas S."/>
            <person name="Han J."/>
            <person name="Pennacchio L."/>
            <person name="Nolan M."/>
            <person name="Pitluck S."/>
            <person name="Woyke T."/>
            <person name="Goodwin L."/>
            <person name="Palumbo A.V."/>
            <person name="Elias D.A."/>
        </authorList>
    </citation>
    <scope>NUCLEOTIDE SEQUENCE [LARGE SCALE GENOMIC DNA]</scope>
    <source>
        <strain evidence="2 3">Walvis Bay</strain>
    </source>
</reference>
<dbReference type="SUPFAM" id="SSF141371">
    <property type="entry name" value="PilZ domain-like"/>
    <property type="match status" value="1"/>
</dbReference>
<name>F3Z3B4_DESAF</name>
<dbReference type="GO" id="GO:0035438">
    <property type="term" value="F:cyclic-di-GMP binding"/>
    <property type="evidence" value="ECO:0007669"/>
    <property type="project" value="InterPro"/>
</dbReference>
<dbReference type="Proteomes" id="UP000007844">
    <property type="component" value="Chromosome"/>
</dbReference>